<dbReference type="PANTHER" id="PTHR43409:SF7">
    <property type="entry name" value="BLL1977 PROTEIN"/>
    <property type="match status" value="1"/>
</dbReference>
<dbReference type="GO" id="GO:0003824">
    <property type="term" value="F:catalytic activity"/>
    <property type="evidence" value="ECO:0007669"/>
    <property type="project" value="InterPro"/>
</dbReference>
<keyword evidence="4" id="KW-0408">Iron</keyword>
<keyword evidence="2" id="KW-0949">S-adenosyl-L-methionine</keyword>
<sequence length="409" mass="46095">MGCPFACGFCGGREAPSLRRIRTRSSESIIAEVMHLHTTYGYTGFMFYDDELNVNPKLVELMNGLAEAQQRHNIDFRLRGFVKSELFTDEQAKAMYRAGFRWILVGFESGAPRILTNINKKATLEDNTRCVEIARRNGLKVKALMSIGHPGESAETVLATQNWLLQVKPDDFDVTIITTYPGTPYFDRAVKDSQRAGVWAYTFEKTADRLYTYDVDYTTTADYYKGDPEGGYKAFVFTDYLSADDLVRLRDQVERTVRAQLNIPFNPGAPGIRYEHSMGQHGLLPSKFLRSTNWRDRDDATAIKARELEDLQQKLLEIDTLINSGRGQPERAMELAQELRMMCSGAQSESLHEMASLLAETIEQRADVIDLVQQIKALEACILGSNETDDEQHIEEAVLADASSATDPE</sequence>
<dbReference type="SMART" id="SM00729">
    <property type="entry name" value="Elp3"/>
    <property type="match status" value="1"/>
</dbReference>
<dbReference type="GO" id="GO:0046872">
    <property type="term" value="F:metal ion binding"/>
    <property type="evidence" value="ECO:0007669"/>
    <property type="project" value="UniProtKB-KW"/>
</dbReference>
<dbReference type="InterPro" id="IPR006638">
    <property type="entry name" value="Elp3/MiaA/NifB-like_rSAM"/>
</dbReference>
<dbReference type="SFLD" id="SFLDS00029">
    <property type="entry name" value="Radical_SAM"/>
    <property type="match status" value="1"/>
</dbReference>
<dbReference type="PROSITE" id="PS51918">
    <property type="entry name" value="RADICAL_SAM"/>
    <property type="match status" value="1"/>
</dbReference>
<feature type="domain" description="Radical SAM core" evidence="6">
    <location>
        <begin position="1"/>
        <end position="228"/>
    </location>
</feature>
<dbReference type="InterPro" id="IPR007197">
    <property type="entry name" value="rSAM"/>
</dbReference>
<dbReference type="SFLD" id="SFLDG01082">
    <property type="entry name" value="B12-binding_domain_containing"/>
    <property type="match status" value="1"/>
</dbReference>
<protein>
    <submittedName>
        <fullName evidence="7">Radical SAM domain-containing protein</fullName>
    </submittedName>
</protein>
<evidence type="ECO:0000256" key="4">
    <source>
        <dbReference type="ARBA" id="ARBA00023004"/>
    </source>
</evidence>
<dbReference type="InterPro" id="IPR051198">
    <property type="entry name" value="BchE-like"/>
</dbReference>
<proteinExistence type="predicted"/>
<evidence type="ECO:0000256" key="3">
    <source>
        <dbReference type="ARBA" id="ARBA00022723"/>
    </source>
</evidence>
<dbReference type="Pfam" id="PF04055">
    <property type="entry name" value="Radical_SAM"/>
    <property type="match status" value="1"/>
</dbReference>
<evidence type="ECO:0000256" key="2">
    <source>
        <dbReference type="ARBA" id="ARBA00022691"/>
    </source>
</evidence>
<dbReference type="GO" id="GO:0051536">
    <property type="term" value="F:iron-sulfur cluster binding"/>
    <property type="evidence" value="ECO:0007669"/>
    <property type="project" value="UniProtKB-KW"/>
</dbReference>
<dbReference type="AlphaFoldDB" id="A0A075FL18"/>
<dbReference type="CDD" id="cd01335">
    <property type="entry name" value="Radical_SAM"/>
    <property type="match status" value="1"/>
</dbReference>
<keyword evidence="3" id="KW-0479">Metal-binding</keyword>
<dbReference type="EMBL" id="KF900302">
    <property type="protein sequence ID" value="AIE90226.1"/>
    <property type="molecule type" value="Genomic_DNA"/>
</dbReference>
<dbReference type="InterPro" id="IPR058240">
    <property type="entry name" value="rSAM_sf"/>
</dbReference>
<accession>A0A075FL18</accession>
<evidence type="ECO:0000313" key="7">
    <source>
        <dbReference type="EMBL" id="AIE90226.1"/>
    </source>
</evidence>
<dbReference type="PANTHER" id="PTHR43409">
    <property type="entry name" value="ANAEROBIC MAGNESIUM-PROTOPORPHYRIN IX MONOMETHYL ESTER CYCLASE-RELATED"/>
    <property type="match status" value="1"/>
</dbReference>
<evidence type="ECO:0000259" key="6">
    <source>
        <dbReference type="PROSITE" id="PS51918"/>
    </source>
</evidence>
<dbReference type="InterPro" id="IPR023404">
    <property type="entry name" value="rSAM_horseshoe"/>
</dbReference>
<evidence type="ECO:0000256" key="5">
    <source>
        <dbReference type="ARBA" id="ARBA00023014"/>
    </source>
</evidence>
<evidence type="ECO:0000256" key="1">
    <source>
        <dbReference type="ARBA" id="ARBA00001966"/>
    </source>
</evidence>
<dbReference type="Gene3D" id="3.80.30.20">
    <property type="entry name" value="tm_1862 like domain"/>
    <property type="match status" value="1"/>
</dbReference>
<keyword evidence="5" id="KW-0411">Iron-sulfur</keyword>
<dbReference type="SUPFAM" id="SSF102114">
    <property type="entry name" value="Radical SAM enzymes"/>
    <property type="match status" value="1"/>
</dbReference>
<organism evidence="7">
    <name type="scientific">uncultured marine thaumarchaeote AD1000_01_F04</name>
    <dbReference type="NCBI Taxonomy" id="1455879"/>
    <lineage>
        <taxon>Archaea</taxon>
        <taxon>Nitrososphaerota</taxon>
        <taxon>environmental samples</taxon>
    </lineage>
</organism>
<reference evidence="7" key="1">
    <citation type="journal article" date="2014" name="Genome Biol. Evol.">
        <title>Pangenome evidence for extensive interdomain horizontal transfer affecting lineage core and shell genes in uncultured planktonic thaumarchaeota and euryarchaeota.</title>
        <authorList>
            <person name="Deschamps P."/>
            <person name="Zivanovic Y."/>
            <person name="Moreira D."/>
            <person name="Rodriguez-Valera F."/>
            <person name="Lopez-Garcia P."/>
        </authorList>
    </citation>
    <scope>NUCLEOTIDE SEQUENCE</scope>
</reference>
<comment type="cofactor">
    <cofactor evidence="1">
        <name>[4Fe-4S] cluster</name>
        <dbReference type="ChEBI" id="CHEBI:49883"/>
    </cofactor>
</comment>
<name>A0A075FL18_9ARCH</name>